<reference evidence="7" key="1">
    <citation type="submission" date="2022-04" db="EMBL/GenBank/DDBJ databases">
        <title>Desulfatitalea alkaliphila sp. nov., a novel anaerobic sulfate-reducing bacterium isolated from terrestrial mud volcano, Taman Peninsula, Russia.</title>
        <authorList>
            <person name="Khomyakova M.A."/>
            <person name="Merkel A.Y."/>
            <person name="Slobodkin A.I."/>
        </authorList>
    </citation>
    <scope>NUCLEOTIDE SEQUENCE</scope>
    <source>
        <strain evidence="7">M08but</strain>
    </source>
</reference>
<organism evidence="7 8">
    <name type="scientific">Desulfatitalea alkaliphila</name>
    <dbReference type="NCBI Taxonomy" id="2929485"/>
    <lineage>
        <taxon>Bacteria</taxon>
        <taxon>Pseudomonadati</taxon>
        <taxon>Thermodesulfobacteriota</taxon>
        <taxon>Desulfobacteria</taxon>
        <taxon>Desulfobacterales</taxon>
        <taxon>Desulfosarcinaceae</taxon>
        <taxon>Desulfatitalea</taxon>
    </lineage>
</organism>
<accession>A0AA41UQZ1</accession>
<evidence type="ECO:0000256" key="3">
    <source>
        <dbReference type="ARBA" id="ARBA00023002"/>
    </source>
</evidence>
<gene>
    <name evidence="7" type="ORF">MRX98_14740</name>
</gene>
<dbReference type="GO" id="GO:0051539">
    <property type="term" value="F:4 iron, 4 sulfur cluster binding"/>
    <property type="evidence" value="ECO:0007669"/>
    <property type="project" value="UniProtKB-KW"/>
</dbReference>
<evidence type="ECO:0000256" key="1">
    <source>
        <dbReference type="ARBA" id="ARBA00022485"/>
    </source>
</evidence>
<dbReference type="EMBL" id="JALJRB010000018">
    <property type="protein sequence ID" value="MCJ8501838.1"/>
    <property type="molecule type" value="Genomic_DNA"/>
</dbReference>
<dbReference type="InterPro" id="IPR017900">
    <property type="entry name" value="4Fe4S_Fe_S_CS"/>
</dbReference>
<dbReference type="AlphaFoldDB" id="A0AA41UQZ1"/>
<dbReference type="InterPro" id="IPR004017">
    <property type="entry name" value="Cys_rich_dom"/>
</dbReference>
<dbReference type="SUPFAM" id="SSF54862">
    <property type="entry name" value="4Fe-4S ferredoxins"/>
    <property type="match status" value="1"/>
</dbReference>
<dbReference type="PANTHER" id="PTHR43255:SF1">
    <property type="entry name" value="IRON-SULFUR-BINDING OXIDOREDUCTASE FADF-RELATED"/>
    <property type="match status" value="1"/>
</dbReference>
<keyword evidence="4" id="KW-0408">Iron</keyword>
<evidence type="ECO:0000313" key="8">
    <source>
        <dbReference type="Proteomes" id="UP001165427"/>
    </source>
</evidence>
<sequence length="346" mass="39424">MFNLRFDENKCLACETHDCLTRCQYMAMDIPTAKAEMEKLIQGRESRVLHDCVTCYACEEYCPLGNHPFYLIVTRQEELDILPLPSPLIKRGVQMAIPFRGEPEIEPIAGRALNMGVFSMLVPHVQGRLFEDVTLMSTDSRKMFHYFCQLMYLHFGRTSVINERLEESIATIAAHGAREVIHFHDECYGTYASYAPAFGIDVPFKSVHLFEYLYERLGAMQDDIKPLNYKVAYQRPCSSRLSPDKHPFVDKLFDLIGVEHVQREFVDENALCCGSTIMGQRREGSRRFCLELQQKNIDDMKKAGAQLCVFNCPACMQTLGKPVADAGIMPIFMSDLCRLAIGEKSP</sequence>
<evidence type="ECO:0000256" key="4">
    <source>
        <dbReference type="ARBA" id="ARBA00023004"/>
    </source>
</evidence>
<protein>
    <submittedName>
        <fullName evidence="7">(Fe-S)-binding protein</fullName>
    </submittedName>
</protein>
<dbReference type="RefSeq" id="WP_246911128.1">
    <property type="nucleotide sequence ID" value="NZ_JALJRB010000018.1"/>
</dbReference>
<evidence type="ECO:0000313" key="7">
    <source>
        <dbReference type="EMBL" id="MCJ8501838.1"/>
    </source>
</evidence>
<dbReference type="GO" id="GO:0005886">
    <property type="term" value="C:plasma membrane"/>
    <property type="evidence" value="ECO:0007669"/>
    <property type="project" value="TreeGrafter"/>
</dbReference>
<comment type="caution">
    <text evidence="7">The sequence shown here is derived from an EMBL/GenBank/DDBJ whole genome shotgun (WGS) entry which is preliminary data.</text>
</comment>
<dbReference type="PROSITE" id="PS00198">
    <property type="entry name" value="4FE4S_FER_1"/>
    <property type="match status" value="1"/>
</dbReference>
<keyword evidence="3" id="KW-0560">Oxidoreductase</keyword>
<keyword evidence="5" id="KW-0411">Iron-sulfur</keyword>
<dbReference type="InterPro" id="IPR051460">
    <property type="entry name" value="HdrC_iron-sulfur_subunit"/>
</dbReference>
<dbReference type="Pfam" id="PF02754">
    <property type="entry name" value="CCG"/>
    <property type="match status" value="1"/>
</dbReference>
<feature type="domain" description="Cysteine-rich" evidence="6">
    <location>
        <begin position="231"/>
        <end position="319"/>
    </location>
</feature>
<evidence type="ECO:0000256" key="5">
    <source>
        <dbReference type="ARBA" id="ARBA00023014"/>
    </source>
</evidence>
<keyword evidence="2" id="KW-0479">Metal-binding</keyword>
<dbReference type="Proteomes" id="UP001165427">
    <property type="component" value="Unassembled WGS sequence"/>
</dbReference>
<keyword evidence="1" id="KW-0004">4Fe-4S</keyword>
<dbReference type="GO" id="GO:0046872">
    <property type="term" value="F:metal ion binding"/>
    <property type="evidence" value="ECO:0007669"/>
    <property type="project" value="UniProtKB-KW"/>
</dbReference>
<keyword evidence="8" id="KW-1185">Reference proteome</keyword>
<evidence type="ECO:0000259" key="6">
    <source>
        <dbReference type="Pfam" id="PF02754"/>
    </source>
</evidence>
<dbReference type="GO" id="GO:0016491">
    <property type="term" value="F:oxidoreductase activity"/>
    <property type="evidence" value="ECO:0007669"/>
    <property type="project" value="UniProtKB-KW"/>
</dbReference>
<proteinExistence type="predicted"/>
<evidence type="ECO:0000256" key="2">
    <source>
        <dbReference type="ARBA" id="ARBA00022723"/>
    </source>
</evidence>
<name>A0AA41UQZ1_9BACT</name>
<dbReference type="PANTHER" id="PTHR43255">
    <property type="entry name" value="IRON-SULFUR-BINDING OXIDOREDUCTASE FADF-RELATED-RELATED"/>
    <property type="match status" value="1"/>
</dbReference>